<evidence type="ECO:0000313" key="8">
    <source>
        <dbReference type="Proteomes" id="UP000001955"/>
    </source>
</evidence>
<keyword evidence="4" id="KW-1133">Transmembrane helix</keyword>
<dbReference type="Gene3D" id="1.10.287.470">
    <property type="entry name" value="Helix hairpin bin"/>
    <property type="match status" value="1"/>
</dbReference>
<dbReference type="HOGENOM" id="CLU_018816_15_3_6"/>
<dbReference type="InterPro" id="IPR058624">
    <property type="entry name" value="MdtA-like_HH"/>
</dbReference>
<evidence type="ECO:0000259" key="5">
    <source>
        <dbReference type="Pfam" id="PF25876"/>
    </source>
</evidence>
<evidence type="ECO:0000256" key="2">
    <source>
        <dbReference type="ARBA" id="ARBA00009477"/>
    </source>
</evidence>
<dbReference type="AlphaFoldDB" id="I2B949"/>
<gene>
    <name evidence="7" type="ordered locus">EBL_c19610</name>
</gene>
<dbReference type="Proteomes" id="UP000001955">
    <property type="component" value="Chromosome"/>
</dbReference>
<dbReference type="KEGG" id="ebt:EBL_c19610"/>
<keyword evidence="4" id="KW-0472">Membrane</keyword>
<name>I2B949_SHIBC</name>
<evidence type="ECO:0000256" key="1">
    <source>
        <dbReference type="ARBA" id="ARBA00004167"/>
    </source>
</evidence>
<feature type="coiled-coil region" evidence="3">
    <location>
        <begin position="151"/>
        <end position="202"/>
    </location>
</feature>
<dbReference type="RefSeq" id="WP_002440942.1">
    <property type="nucleotide sequence ID" value="NC_017910.1"/>
</dbReference>
<keyword evidence="4" id="KW-0812">Transmembrane</keyword>
<evidence type="ECO:0000256" key="4">
    <source>
        <dbReference type="SAM" id="Phobius"/>
    </source>
</evidence>
<evidence type="ECO:0000256" key="3">
    <source>
        <dbReference type="SAM" id="Coils"/>
    </source>
</evidence>
<evidence type="ECO:0000313" key="7">
    <source>
        <dbReference type="EMBL" id="AFJ47053.1"/>
    </source>
</evidence>
<dbReference type="OrthoDB" id="8958519at2"/>
<organism evidence="7 8">
    <name type="scientific">Shimwellia blattae (strain ATCC 29907 / DSM 4481 / JCM 1650 / NBRC 105725 / CDC 9005-74)</name>
    <name type="common">Escherichia blattae</name>
    <dbReference type="NCBI Taxonomy" id="630626"/>
    <lineage>
        <taxon>Bacteria</taxon>
        <taxon>Pseudomonadati</taxon>
        <taxon>Pseudomonadota</taxon>
        <taxon>Gammaproteobacteria</taxon>
        <taxon>Enterobacterales</taxon>
        <taxon>Enterobacteriaceae</taxon>
        <taxon>Shimwellia</taxon>
    </lineage>
</organism>
<feature type="transmembrane region" description="Helical" evidence="4">
    <location>
        <begin position="12"/>
        <end position="29"/>
    </location>
</feature>
<dbReference type="Pfam" id="PF25917">
    <property type="entry name" value="BSH_RND"/>
    <property type="match status" value="1"/>
</dbReference>
<dbReference type="PANTHER" id="PTHR30367">
    <property type="entry name" value="P-HYDROXYBENZOIC ACID EFFLUX PUMP SUBUNIT AAEA-RELATED"/>
    <property type="match status" value="1"/>
</dbReference>
<dbReference type="Pfam" id="PF25876">
    <property type="entry name" value="HH_MFP_RND"/>
    <property type="match status" value="1"/>
</dbReference>
<accession>K6VZW6</accession>
<dbReference type="Gene3D" id="2.40.30.170">
    <property type="match status" value="1"/>
</dbReference>
<evidence type="ECO:0000259" key="6">
    <source>
        <dbReference type="Pfam" id="PF25917"/>
    </source>
</evidence>
<reference evidence="7 8" key="1">
    <citation type="journal article" date="2012" name="J. Bacteriol.">
        <title>Complete genome sequence of the B12-producing Shimwellia blattae strain DSM 4481, isolated from a cockroach.</title>
        <authorList>
            <person name="Brzuszkiewicz E."/>
            <person name="Waschkowitz T."/>
            <person name="Wiezer A."/>
            <person name="Daniel R."/>
        </authorList>
    </citation>
    <scope>NUCLEOTIDE SEQUENCE [LARGE SCALE GENOMIC DNA]</scope>
    <source>
        <strain evidence="8">ATCC 29907 / DSM 4481 / JCM 1650 / NBRC 105725 / CDC 9005-74</strain>
    </source>
</reference>
<feature type="domain" description="Multidrug resistance protein MdtA-like barrel-sandwich hybrid" evidence="6">
    <location>
        <begin position="48"/>
        <end position="230"/>
    </location>
</feature>
<dbReference type="STRING" id="630626.EBL_c19610"/>
<dbReference type="InterPro" id="IPR050393">
    <property type="entry name" value="MFP_Efflux_Pump"/>
</dbReference>
<sequence length="353" mass="39205">MSLTPEERFHRWTRWSLAIAALAFIYFVIADMHMPLTPHSRLLHKVTPVAAEVSGRVVSVNVRNSQFVNKGDVLFTIDDRDYRTAVHDAQMALQQTLDSNSSLDASIAEARASLAQAQAGWAVAKADSARYQQLRNSAVSRQQADQALGNEREYAAQVAQMQAKIHNLEIQRGLRGNNNLHIRQAENNLHQANTNLSRTEVRALEPGYISNLNLVSGDYASTSTPLLSIVSTRNEIYADFREKSLRYITSGSPAAVVFDAFPGKVFHAHLTSQEAGIADGQIIADGKLATTEESDRWVRDAQRLRVYFQLDDSLPKGLPSGARATVQLTPTNPVFGLLSWLQIHLIAMLHYVY</sequence>
<protein>
    <submittedName>
        <fullName evidence="7">Secretion protein HlyD family protein</fullName>
    </submittedName>
</protein>
<dbReference type="SUPFAM" id="SSF111369">
    <property type="entry name" value="HlyD-like secretion proteins"/>
    <property type="match status" value="1"/>
</dbReference>
<keyword evidence="8" id="KW-1185">Reference proteome</keyword>
<dbReference type="InterPro" id="IPR058625">
    <property type="entry name" value="MdtA-like_BSH"/>
</dbReference>
<feature type="domain" description="Multidrug resistance protein MdtA-like alpha-helical hairpin" evidence="5">
    <location>
        <begin position="108"/>
        <end position="166"/>
    </location>
</feature>
<accession>I2B949</accession>
<proteinExistence type="inferred from homology"/>
<dbReference type="Gene3D" id="2.40.50.100">
    <property type="match status" value="1"/>
</dbReference>
<comment type="similarity">
    <text evidence="2">Belongs to the membrane fusion protein (MFP) (TC 8.A.1) family.</text>
</comment>
<comment type="subcellular location">
    <subcellularLocation>
        <location evidence="1">Membrane</location>
        <topology evidence="1">Single-pass membrane protein</topology>
    </subcellularLocation>
</comment>
<dbReference type="PANTHER" id="PTHR30367:SF6">
    <property type="entry name" value="SECRETION PROTEIN-RELATED"/>
    <property type="match status" value="1"/>
</dbReference>
<dbReference type="EMBL" id="CP001560">
    <property type="protein sequence ID" value="AFJ47053.1"/>
    <property type="molecule type" value="Genomic_DNA"/>
</dbReference>
<keyword evidence="3" id="KW-0175">Coiled coil</keyword>
<dbReference type="eggNOG" id="COG1566">
    <property type="taxonomic scope" value="Bacteria"/>
</dbReference>